<comment type="caution">
    <text evidence="8">The sequence shown here is derived from an EMBL/GenBank/DDBJ whole genome shotgun (WGS) entry which is preliminary data.</text>
</comment>
<keyword evidence="6" id="KW-0472">Membrane</keyword>
<evidence type="ECO:0000256" key="5">
    <source>
        <dbReference type="ARBA" id="ARBA00023284"/>
    </source>
</evidence>
<dbReference type="InterPro" id="IPR012336">
    <property type="entry name" value="Thioredoxin-like_fold"/>
</dbReference>
<organism evidence="8 9">
    <name type="scientific">Candidatus Roizmanbacteria bacterium RIFCSPHIGHO2_01_FULL_39_12b</name>
    <dbReference type="NCBI Taxonomy" id="1802030"/>
    <lineage>
        <taxon>Bacteria</taxon>
        <taxon>Candidatus Roizmaniibacteriota</taxon>
    </lineage>
</organism>
<evidence type="ECO:0000313" key="9">
    <source>
        <dbReference type="Proteomes" id="UP000178372"/>
    </source>
</evidence>
<dbReference type="PANTHER" id="PTHR13887:SF14">
    <property type="entry name" value="DISULFIDE BOND FORMATION PROTEIN D"/>
    <property type="match status" value="1"/>
</dbReference>
<accession>A0A1F7G9F3</accession>
<dbReference type="Gene3D" id="3.40.30.10">
    <property type="entry name" value="Glutaredoxin"/>
    <property type="match status" value="1"/>
</dbReference>
<evidence type="ECO:0000256" key="3">
    <source>
        <dbReference type="ARBA" id="ARBA00023002"/>
    </source>
</evidence>
<protein>
    <recommendedName>
        <fullName evidence="7">Thioredoxin domain-containing protein</fullName>
    </recommendedName>
</protein>
<gene>
    <name evidence="8" type="ORF">A2690_03105</name>
</gene>
<evidence type="ECO:0000256" key="6">
    <source>
        <dbReference type="SAM" id="Phobius"/>
    </source>
</evidence>
<sequence length="215" mass="24005">MNLNTDTKLFLGIGIITVILIVVASIFLTRQQKSPTLEGPSVDTKILVRDDSQIQSTPSARLTLVEFADFQCPACGQAHPLVKGLVEKYKNNLNYVFRHFPLPQHKNGFTASVAAEAAASQNKFWEMQDNLFSNQSEWSDLNDSNAIFKKYAKELGLDTKKFEADLKNKNIKNKINSDTADGKSLGVNSTPTFFLNGQRMQNFGDIETIIKSEIK</sequence>
<evidence type="ECO:0000256" key="1">
    <source>
        <dbReference type="ARBA" id="ARBA00005791"/>
    </source>
</evidence>
<evidence type="ECO:0000256" key="2">
    <source>
        <dbReference type="ARBA" id="ARBA00022729"/>
    </source>
</evidence>
<keyword evidence="6" id="KW-1133">Transmembrane helix</keyword>
<reference evidence="8 9" key="1">
    <citation type="journal article" date="2016" name="Nat. Commun.">
        <title>Thousands of microbial genomes shed light on interconnected biogeochemical processes in an aquifer system.</title>
        <authorList>
            <person name="Anantharaman K."/>
            <person name="Brown C.T."/>
            <person name="Hug L.A."/>
            <person name="Sharon I."/>
            <person name="Castelle C.J."/>
            <person name="Probst A.J."/>
            <person name="Thomas B.C."/>
            <person name="Singh A."/>
            <person name="Wilkins M.J."/>
            <person name="Karaoz U."/>
            <person name="Brodie E.L."/>
            <person name="Williams K.H."/>
            <person name="Hubbard S.S."/>
            <person name="Banfield J.F."/>
        </authorList>
    </citation>
    <scope>NUCLEOTIDE SEQUENCE [LARGE SCALE GENOMIC DNA]</scope>
</reference>
<name>A0A1F7G9F3_9BACT</name>
<evidence type="ECO:0000259" key="7">
    <source>
        <dbReference type="PROSITE" id="PS51352"/>
    </source>
</evidence>
<keyword evidence="4" id="KW-1015">Disulfide bond</keyword>
<dbReference type="PROSITE" id="PS51352">
    <property type="entry name" value="THIOREDOXIN_2"/>
    <property type="match status" value="1"/>
</dbReference>
<dbReference type="Pfam" id="PF13462">
    <property type="entry name" value="Thioredoxin_4"/>
    <property type="match status" value="1"/>
</dbReference>
<dbReference type="EMBL" id="MFZF01000030">
    <property type="protein sequence ID" value="OGK15476.1"/>
    <property type="molecule type" value="Genomic_DNA"/>
</dbReference>
<keyword evidence="2" id="KW-0732">Signal</keyword>
<keyword evidence="5" id="KW-0676">Redox-active center</keyword>
<dbReference type="PANTHER" id="PTHR13887">
    <property type="entry name" value="GLUTATHIONE S-TRANSFERASE KAPPA"/>
    <property type="match status" value="1"/>
</dbReference>
<feature type="transmembrane region" description="Helical" evidence="6">
    <location>
        <begin position="9"/>
        <end position="28"/>
    </location>
</feature>
<dbReference type="InterPro" id="IPR036249">
    <property type="entry name" value="Thioredoxin-like_sf"/>
</dbReference>
<comment type="similarity">
    <text evidence="1">Belongs to the thioredoxin family. DsbA subfamily.</text>
</comment>
<dbReference type="GO" id="GO:0016491">
    <property type="term" value="F:oxidoreductase activity"/>
    <property type="evidence" value="ECO:0007669"/>
    <property type="project" value="UniProtKB-KW"/>
</dbReference>
<dbReference type="Proteomes" id="UP000178372">
    <property type="component" value="Unassembled WGS sequence"/>
</dbReference>
<keyword evidence="6" id="KW-0812">Transmembrane</keyword>
<keyword evidence="3" id="KW-0560">Oxidoreductase</keyword>
<proteinExistence type="inferred from homology"/>
<feature type="domain" description="Thioredoxin" evidence="7">
    <location>
        <begin position="28"/>
        <end position="215"/>
    </location>
</feature>
<dbReference type="SUPFAM" id="SSF52833">
    <property type="entry name" value="Thioredoxin-like"/>
    <property type="match status" value="1"/>
</dbReference>
<evidence type="ECO:0000256" key="4">
    <source>
        <dbReference type="ARBA" id="ARBA00023157"/>
    </source>
</evidence>
<dbReference type="InterPro" id="IPR013766">
    <property type="entry name" value="Thioredoxin_domain"/>
</dbReference>
<dbReference type="AlphaFoldDB" id="A0A1F7G9F3"/>
<evidence type="ECO:0000313" key="8">
    <source>
        <dbReference type="EMBL" id="OGK15476.1"/>
    </source>
</evidence>